<dbReference type="Proteomes" id="UP000278334">
    <property type="component" value="Chromosome"/>
</dbReference>
<proteinExistence type="inferred from homology"/>
<dbReference type="PANTHER" id="PTHR10344:SF4">
    <property type="entry name" value="UMP-CMP KINASE 2, MITOCHONDRIAL"/>
    <property type="match status" value="1"/>
</dbReference>
<dbReference type="InterPro" id="IPR027417">
    <property type="entry name" value="P-loop_NTPase"/>
</dbReference>
<dbReference type="CDD" id="cd01672">
    <property type="entry name" value="TMPK"/>
    <property type="match status" value="1"/>
</dbReference>
<keyword evidence="7 12" id="KW-0418">Kinase</keyword>
<comment type="catalytic activity">
    <reaction evidence="10 12">
        <text>dTMP + ATP = dTDP + ADP</text>
        <dbReference type="Rhea" id="RHEA:13517"/>
        <dbReference type="ChEBI" id="CHEBI:30616"/>
        <dbReference type="ChEBI" id="CHEBI:58369"/>
        <dbReference type="ChEBI" id="CHEBI:63528"/>
        <dbReference type="ChEBI" id="CHEBI:456216"/>
        <dbReference type="EC" id="2.7.4.9"/>
    </reaction>
</comment>
<keyword evidence="5 12" id="KW-0545">Nucleotide biosynthesis</keyword>
<dbReference type="GO" id="GO:0006235">
    <property type="term" value="P:dTTP biosynthetic process"/>
    <property type="evidence" value="ECO:0007669"/>
    <property type="project" value="UniProtKB-UniRule"/>
</dbReference>
<dbReference type="NCBIfam" id="TIGR00041">
    <property type="entry name" value="DTMP_kinase"/>
    <property type="match status" value="1"/>
</dbReference>
<evidence type="ECO:0000256" key="1">
    <source>
        <dbReference type="ARBA" id="ARBA00009776"/>
    </source>
</evidence>
<evidence type="ECO:0000256" key="8">
    <source>
        <dbReference type="ARBA" id="ARBA00022840"/>
    </source>
</evidence>
<dbReference type="SUPFAM" id="SSF52540">
    <property type="entry name" value="P-loop containing nucleoside triphosphate hydrolases"/>
    <property type="match status" value="1"/>
</dbReference>
<evidence type="ECO:0000256" key="7">
    <source>
        <dbReference type="ARBA" id="ARBA00022777"/>
    </source>
</evidence>
<keyword evidence="4 12" id="KW-0808">Transferase</keyword>
<dbReference type="GO" id="GO:0005524">
    <property type="term" value="F:ATP binding"/>
    <property type="evidence" value="ECO:0007669"/>
    <property type="project" value="UniProtKB-UniRule"/>
</dbReference>
<dbReference type="GO" id="GO:0006233">
    <property type="term" value="P:dTDP biosynthetic process"/>
    <property type="evidence" value="ECO:0007669"/>
    <property type="project" value="InterPro"/>
</dbReference>
<evidence type="ECO:0000256" key="4">
    <source>
        <dbReference type="ARBA" id="ARBA00022679"/>
    </source>
</evidence>
<protein>
    <recommendedName>
        <fullName evidence="3 12">Thymidylate kinase</fullName>
        <ecNumber evidence="2 12">2.7.4.9</ecNumber>
    </recommendedName>
    <alternativeName>
        <fullName evidence="9 12">dTMP kinase</fullName>
    </alternativeName>
</protein>
<dbReference type="InterPro" id="IPR039430">
    <property type="entry name" value="Thymidylate_kin-like_dom"/>
</dbReference>
<name>A0A3G3INK9_9GAMM</name>
<dbReference type="EMBL" id="CP024634">
    <property type="protein sequence ID" value="AYQ57466.1"/>
    <property type="molecule type" value="Genomic_DNA"/>
</dbReference>
<evidence type="ECO:0000256" key="12">
    <source>
        <dbReference type="HAMAP-Rule" id="MF_00165"/>
    </source>
</evidence>
<reference evidence="14 15" key="1">
    <citation type="submission" date="2017-11" db="EMBL/GenBank/DDBJ databases">
        <title>Genome sequence of the bacterial symbiont EPR9N from a vent mussel Bathymodiolus thermophilus.</title>
        <authorList>
            <person name="Won Y.-J."/>
        </authorList>
    </citation>
    <scope>NUCLEOTIDE SEQUENCE [LARGE SCALE GENOMIC DNA]</scope>
    <source>
        <strain evidence="14 15">EPR9N</strain>
    </source>
</reference>
<dbReference type="EC" id="2.7.4.9" evidence="2 12"/>
<evidence type="ECO:0000256" key="3">
    <source>
        <dbReference type="ARBA" id="ARBA00017144"/>
    </source>
</evidence>
<sequence>MQKSPFIKLKYNLMQKGKFITIDGVEGAGKSTQIDFICQYLTDKGINVVLTREPGGTEVGEKIRTLLLSNSTGKMHADTELMLMFAARNEHIQNKIIPTLNQGDWILSDRFTDASYAYQGGGRGLDIARIAQLEQWVLRSFAPDMTLLLDIPVDIGMRRVESRGEKDRIEQESLDFFNRVRNTYIARSEQYPERIKLIDASQNVENISNEIQKILKTL</sequence>
<dbReference type="Pfam" id="PF02223">
    <property type="entry name" value="Thymidylate_kin"/>
    <property type="match status" value="1"/>
</dbReference>
<accession>A0A3G3INK9</accession>
<evidence type="ECO:0000256" key="6">
    <source>
        <dbReference type="ARBA" id="ARBA00022741"/>
    </source>
</evidence>
<dbReference type="GO" id="GO:0005829">
    <property type="term" value="C:cytosol"/>
    <property type="evidence" value="ECO:0007669"/>
    <property type="project" value="TreeGrafter"/>
</dbReference>
<dbReference type="FunFam" id="3.40.50.300:FF:000225">
    <property type="entry name" value="Thymidylate kinase"/>
    <property type="match status" value="1"/>
</dbReference>
<dbReference type="GO" id="GO:0006227">
    <property type="term" value="P:dUDP biosynthetic process"/>
    <property type="evidence" value="ECO:0007669"/>
    <property type="project" value="TreeGrafter"/>
</dbReference>
<dbReference type="GO" id="GO:0004798">
    <property type="term" value="F:dTMP kinase activity"/>
    <property type="evidence" value="ECO:0007669"/>
    <property type="project" value="UniProtKB-UniRule"/>
</dbReference>
<dbReference type="KEGG" id="bthg:MS2017_1792"/>
<dbReference type="AlphaFoldDB" id="A0A3G3INK9"/>
<evidence type="ECO:0000256" key="9">
    <source>
        <dbReference type="ARBA" id="ARBA00029962"/>
    </source>
</evidence>
<organism evidence="14 15">
    <name type="scientific">Bathymodiolus thermophilus thioautotrophic gill symbiont</name>
    <dbReference type="NCBI Taxonomy" id="2360"/>
    <lineage>
        <taxon>Bacteria</taxon>
        <taxon>Pseudomonadati</taxon>
        <taxon>Pseudomonadota</taxon>
        <taxon>Gammaproteobacteria</taxon>
        <taxon>sulfur-oxidizing symbionts</taxon>
    </lineage>
</organism>
<feature type="binding site" evidence="12">
    <location>
        <begin position="24"/>
        <end position="31"/>
    </location>
    <ligand>
        <name>ATP</name>
        <dbReference type="ChEBI" id="CHEBI:30616"/>
    </ligand>
</feature>
<evidence type="ECO:0000256" key="11">
    <source>
        <dbReference type="ARBA" id="ARBA00057735"/>
    </source>
</evidence>
<evidence type="ECO:0000313" key="15">
    <source>
        <dbReference type="Proteomes" id="UP000278334"/>
    </source>
</evidence>
<dbReference type="Gene3D" id="3.40.50.300">
    <property type="entry name" value="P-loop containing nucleotide triphosphate hydrolases"/>
    <property type="match status" value="1"/>
</dbReference>
<dbReference type="HAMAP" id="MF_00165">
    <property type="entry name" value="Thymidylate_kinase"/>
    <property type="match status" value="1"/>
</dbReference>
<comment type="similarity">
    <text evidence="1 12">Belongs to the thymidylate kinase family.</text>
</comment>
<evidence type="ECO:0000259" key="13">
    <source>
        <dbReference type="Pfam" id="PF02223"/>
    </source>
</evidence>
<gene>
    <name evidence="12" type="primary">tmk</name>
    <name evidence="14" type="ORF">MS2017_1792</name>
</gene>
<dbReference type="PANTHER" id="PTHR10344">
    <property type="entry name" value="THYMIDYLATE KINASE"/>
    <property type="match status" value="1"/>
</dbReference>
<evidence type="ECO:0000256" key="10">
    <source>
        <dbReference type="ARBA" id="ARBA00048743"/>
    </source>
</evidence>
<feature type="domain" description="Thymidylate kinase-like" evidence="13">
    <location>
        <begin position="22"/>
        <end position="211"/>
    </location>
</feature>
<evidence type="ECO:0000256" key="2">
    <source>
        <dbReference type="ARBA" id="ARBA00012980"/>
    </source>
</evidence>
<comment type="function">
    <text evidence="11 12">Phosphorylation of dTMP to form dTDP in both de novo and salvage pathways of dTTP synthesis.</text>
</comment>
<evidence type="ECO:0000313" key="14">
    <source>
        <dbReference type="EMBL" id="AYQ57466.1"/>
    </source>
</evidence>
<keyword evidence="6 12" id="KW-0547">Nucleotide-binding</keyword>
<keyword evidence="8 12" id="KW-0067">ATP-binding</keyword>
<dbReference type="InterPro" id="IPR018094">
    <property type="entry name" value="Thymidylate_kinase"/>
</dbReference>
<evidence type="ECO:0000256" key="5">
    <source>
        <dbReference type="ARBA" id="ARBA00022727"/>
    </source>
</evidence>